<feature type="binding site" evidence="7">
    <location>
        <position position="25"/>
    </location>
    <ligand>
        <name>phosphoenolpyruvate</name>
        <dbReference type="ChEBI" id="CHEBI:58702"/>
    </ligand>
</feature>
<evidence type="ECO:0000256" key="4">
    <source>
        <dbReference type="ARBA" id="ARBA00022679"/>
    </source>
</evidence>
<dbReference type="PATRIC" id="fig|914150.5.peg.1335"/>
<feature type="binding site" evidence="7">
    <location>
        <position position="166"/>
    </location>
    <ligand>
        <name>3-phosphoshikimate</name>
        <dbReference type="ChEBI" id="CHEBI:145989"/>
    </ligand>
</feature>
<dbReference type="KEGG" id="kge:TQ33_1318"/>
<keyword evidence="7" id="KW-0963">Cytoplasm</keyword>
<feature type="binding site" evidence="7">
    <location>
        <position position="383"/>
    </location>
    <ligand>
        <name>phosphoenolpyruvate</name>
        <dbReference type="ChEBI" id="CHEBI:58702"/>
    </ligand>
</feature>
<evidence type="ECO:0000256" key="5">
    <source>
        <dbReference type="ARBA" id="ARBA00023141"/>
    </source>
</evidence>
<feature type="binding site" evidence="7">
    <location>
        <position position="97"/>
    </location>
    <ligand>
        <name>phosphoenolpyruvate</name>
        <dbReference type="ChEBI" id="CHEBI:58702"/>
    </ligand>
</feature>
<evidence type="ECO:0000313" key="9">
    <source>
        <dbReference type="EMBL" id="AKE52272.1"/>
    </source>
</evidence>
<dbReference type="InterPro" id="IPR006264">
    <property type="entry name" value="EPSP_synthase"/>
</dbReference>
<dbReference type="HOGENOM" id="CLU_024321_0_0_6"/>
<name>A0A0F6TQS1_9GAMM</name>
<evidence type="ECO:0000313" key="10">
    <source>
        <dbReference type="Proteomes" id="UP000034071"/>
    </source>
</evidence>
<dbReference type="NCBIfam" id="TIGR01356">
    <property type="entry name" value="aroA"/>
    <property type="match status" value="1"/>
</dbReference>
<dbReference type="EMBL" id="CP010975">
    <property type="protein sequence ID" value="AKE52272.1"/>
    <property type="molecule type" value="Genomic_DNA"/>
</dbReference>
<dbReference type="GO" id="GO:0005737">
    <property type="term" value="C:cytoplasm"/>
    <property type="evidence" value="ECO:0007669"/>
    <property type="project" value="UniProtKB-SubCell"/>
</dbReference>
<feature type="binding site" evidence="7">
    <location>
        <position position="30"/>
    </location>
    <ligand>
        <name>3-phosphoshikimate</name>
        <dbReference type="ChEBI" id="CHEBI:145989"/>
    </ligand>
</feature>
<feature type="binding site" evidence="7">
    <location>
        <position position="341"/>
    </location>
    <ligand>
        <name>phosphoenolpyruvate</name>
        <dbReference type="ChEBI" id="CHEBI:58702"/>
    </ligand>
</feature>
<dbReference type="PANTHER" id="PTHR21090">
    <property type="entry name" value="AROM/DEHYDROQUINATE SYNTHASE"/>
    <property type="match status" value="1"/>
</dbReference>
<dbReference type="InterPro" id="IPR036968">
    <property type="entry name" value="Enolpyruvate_Tfrase_sf"/>
</dbReference>
<dbReference type="HAMAP" id="MF_00210">
    <property type="entry name" value="EPSP_synth"/>
    <property type="match status" value="1"/>
</dbReference>
<gene>
    <name evidence="7" type="primary">aroA</name>
    <name evidence="9" type="ORF">TQ33_1318</name>
</gene>
<feature type="binding site" evidence="7">
    <location>
        <position position="168"/>
    </location>
    <ligand>
        <name>phosphoenolpyruvate</name>
        <dbReference type="ChEBI" id="CHEBI:58702"/>
    </ligand>
</feature>
<keyword evidence="10" id="KW-1185">Reference proteome</keyword>
<dbReference type="GO" id="GO:0008652">
    <property type="term" value="P:amino acid biosynthetic process"/>
    <property type="evidence" value="ECO:0007669"/>
    <property type="project" value="UniProtKB-KW"/>
</dbReference>
<feature type="binding site" evidence="7">
    <location>
        <position position="167"/>
    </location>
    <ligand>
        <name>3-phosphoshikimate</name>
        <dbReference type="ChEBI" id="CHEBI:145989"/>
    </ligand>
</feature>
<dbReference type="EC" id="2.5.1.19" evidence="7"/>
<feature type="domain" description="Enolpyruvate transferase" evidence="8">
    <location>
        <begin position="18"/>
        <end position="416"/>
    </location>
</feature>
<evidence type="ECO:0000256" key="2">
    <source>
        <dbReference type="ARBA" id="ARBA00009948"/>
    </source>
</evidence>
<comment type="pathway">
    <text evidence="1 7">Metabolic intermediate biosynthesis; chorismate biosynthesis; chorismate from D-erythrose 4-phosphate and phosphoenolpyruvate: step 6/7.</text>
</comment>
<comment type="subcellular location">
    <subcellularLocation>
        <location evidence="7">Cytoplasm</location>
    </subcellularLocation>
</comment>
<keyword evidence="4 7" id="KW-0808">Transferase</keyword>
<dbReference type="Pfam" id="PF00275">
    <property type="entry name" value="EPSP_synthase"/>
    <property type="match status" value="1"/>
</dbReference>
<dbReference type="Proteomes" id="UP000034071">
    <property type="component" value="Chromosome"/>
</dbReference>
<reference evidence="9 10" key="1">
    <citation type="submission" date="2015-02" db="EMBL/GenBank/DDBJ databases">
        <title>Complete genome sequence of Kangiella geojedonensis strain YCS-5T.</title>
        <authorList>
            <person name="Kim K.M."/>
        </authorList>
    </citation>
    <scope>NUCLEOTIDE SEQUENCE [LARGE SCALE GENOMIC DNA]</scope>
    <source>
        <strain evidence="9 10">YCS-5</strain>
    </source>
</reference>
<dbReference type="PANTHER" id="PTHR21090:SF5">
    <property type="entry name" value="PENTAFUNCTIONAL AROM POLYPEPTIDE"/>
    <property type="match status" value="1"/>
</dbReference>
<organism evidence="9 10">
    <name type="scientific">Kangiella geojedonensis</name>
    <dbReference type="NCBI Taxonomy" id="914150"/>
    <lineage>
        <taxon>Bacteria</taxon>
        <taxon>Pseudomonadati</taxon>
        <taxon>Pseudomonadota</taxon>
        <taxon>Gammaproteobacteria</taxon>
        <taxon>Kangiellales</taxon>
        <taxon>Kangiellaceae</taxon>
        <taxon>Kangiella</taxon>
    </lineage>
</organism>
<feature type="binding site" evidence="7">
    <location>
        <position position="194"/>
    </location>
    <ligand>
        <name>3-phosphoshikimate</name>
        <dbReference type="ChEBI" id="CHEBI:145989"/>
    </ligand>
</feature>
<feature type="binding site" evidence="7">
    <location>
        <position position="337"/>
    </location>
    <ligand>
        <name>3-phosphoshikimate</name>
        <dbReference type="ChEBI" id="CHEBI:145989"/>
    </ligand>
</feature>
<comment type="function">
    <text evidence="7">Catalyzes the transfer of the enolpyruvyl moiety of phosphoenolpyruvate (PEP) to the 5-hydroxyl of shikimate-3-phosphate (S3P) to produce enolpyruvyl shikimate-3-phosphate and inorganic phosphate.</text>
</comment>
<dbReference type="UniPathway" id="UPA00053">
    <property type="reaction ID" value="UER00089"/>
</dbReference>
<sequence length="430" mass="46661">MESMSNRQVITHNIQSPIVTVPGSKYLANRYIALAAIATGTTQLRNLPQNDDIEAALDAITQLGASVTEISPGVVDIEGIKHYSLAQTAEINCRDSGTLSRFITAVASNLSTEVVIDASQQMRQRPMQEVSQSLRELGVEVGSDTLPIKLKGPIKGGYVELDTSRSSQYLSGLLIACLKAKADTTLRLKGKTVSSSYIQLTKNAISLFGGVVEEVSNTELKIPAEQSVSAASIDIASDVVSSSYFMVAGLLAETSVTLKAFDFNSPQGESKFYQVLQQMGADIERTDSQLTLRYQQPLKGIEVDMGDMPDVVPTLVVLAMFAQGQTYITNIAHLAFKESNRIVDLCDELNKLGANIEYDDDSIRVTGGQKLTLHKLSSCHDHRLAMSFALLGIKMPGIVVTDAQAVEKSFPRYWEFLETIGIQTQVVDAS</sequence>
<accession>A0A0F6TQS1</accession>
<comment type="catalytic activity">
    <reaction evidence="6">
        <text>3-phosphoshikimate + phosphoenolpyruvate = 5-O-(1-carboxyvinyl)-3-phosphoshikimate + phosphate</text>
        <dbReference type="Rhea" id="RHEA:21256"/>
        <dbReference type="ChEBI" id="CHEBI:43474"/>
        <dbReference type="ChEBI" id="CHEBI:57701"/>
        <dbReference type="ChEBI" id="CHEBI:58702"/>
        <dbReference type="ChEBI" id="CHEBI:145989"/>
        <dbReference type="EC" id="2.5.1.19"/>
    </reaction>
    <physiologicalReaction direction="left-to-right" evidence="6">
        <dbReference type="Rhea" id="RHEA:21257"/>
    </physiologicalReaction>
</comment>
<dbReference type="SUPFAM" id="SSF55205">
    <property type="entry name" value="EPT/RTPC-like"/>
    <property type="match status" value="1"/>
</dbReference>
<comment type="similarity">
    <text evidence="2 7">Belongs to the EPSP synthase family.</text>
</comment>
<comment type="subunit">
    <text evidence="7">Monomer.</text>
</comment>
<evidence type="ECO:0000259" key="8">
    <source>
        <dbReference type="Pfam" id="PF00275"/>
    </source>
</evidence>
<evidence type="ECO:0000256" key="3">
    <source>
        <dbReference type="ARBA" id="ARBA00022605"/>
    </source>
</evidence>
<comment type="caution">
    <text evidence="7">Lacks conserved residue(s) required for the propagation of feature annotation.</text>
</comment>
<dbReference type="PIRSF" id="PIRSF000505">
    <property type="entry name" value="EPSPS"/>
    <property type="match status" value="1"/>
</dbReference>
<dbReference type="InterPro" id="IPR013792">
    <property type="entry name" value="RNA3'P_cycl/enolpyr_Trfase_a/b"/>
</dbReference>
<evidence type="ECO:0000256" key="7">
    <source>
        <dbReference type="HAMAP-Rule" id="MF_00210"/>
    </source>
</evidence>
<feature type="binding site" evidence="7">
    <location>
        <position position="125"/>
    </location>
    <ligand>
        <name>phosphoenolpyruvate</name>
        <dbReference type="ChEBI" id="CHEBI:58702"/>
    </ligand>
</feature>
<feature type="active site" description="Proton acceptor" evidence="7">
    <location>
        <position position="310"/>
    </location>
</feature>
<proteinExistence type="inferred from homology"/>
<evidence type="ECO:0000256" key="1">
    <source>
        <dbReference type="ARBA" id="ARBA00004811"/>
    </source>
</evidence>
<feature type="binding site" evidence="7">
    <location>
        <position position="25"/>
    </location>
    <ligand>
        <name>3-phosphoshikimate</name>
        <dbReference type="ChEBI" id="CHEBI:145989"/>
    </ligand>
</feature>
<dbReference type="STRING" id="914150.TQ33_1318"/>
<dbReference type="CDD" id="cd01556">
    <property type="entry name" value="EPSP_synthase"/>
    <property type="match status" value="1"/>
</dbReference>
<dbReference type="InterPro" id="IPR001986">
    <property type="entry name" value="Enolpyruvate_Tfrase_dom"/>
</dbReference>
<protein>
    <recommendedName>
        <fullName evidence="7">3-phosphoshikimate 1-carboxyvinyltransferase</fullName>
        <ecNumber evidence="7">2.5.1.19</ecNumber>
    </recommendedName>
    <alternativeName>
        <fullName evidence="7">5-enolpyruvylshikimate-3-phosphate synthase</fullName>
        <shortName evidence="7">EPSP synthase</shortName>
        <shortName evidence="7">EPSPS</shortName>
    </alternativeName>
</protein>
<feature type="binding site" evidence="7">
    <location>
        <position position="168"/>
    </location>
    <ligand>
        <name>3-phosphoshikimate</name>
        <dbReference type="ChEBI" id="CHEBI:145989"/>
    </ligand>
</feature>
<feature type="binding site" evidence="7">
    <location>
        <position position="310"/>
    </location>
    <ligand>
        <name>3-phosphoshikimate</name>
        <dbReference type="ChEBI" id="CHEBI:145989"/>
    </ligand>
</feature>
<dbReference type="Gene3D" id="3.65.10.10">
    <property type="entry name" value="Enolpyruvate transferase domain"/>
    <property type="match status" value="2"/>
</dbReference>
<keyword evidence="5 7" id="KW-0057">Aromatic amino acid biosynthesis</keyword>
<dbReference type="GO" id="GO:0009073">
    <property type="term" value="P:aromatic amino acid family biosynthetic process"/>
    <property type="evidence" value="ECO:0007669"/>
    <property type="project" value="UniProtKB-KW"/>
</dbReference>
<dbReference type="GO" id="GO:0009423">
    <property type="term" value="P:chorismate biosynthetic process"/>
    <property type="evidence" value="ECO:0007669"/>
    <property type="project" value="UniProtKB-UniRule"/>
</dbReference>
<feature type="binding site" evidence="7">
    <location>
        <position position="408"/>
    </location>
    <ligand>
        <name>phosphoenolpyruvate</name>
        <dbReference type="ChEBI" id="CHEBI:58702"/>
    </ligand>
</feature>
<evidence type="ECO:0000256" key="6">
    <source>
        <dbReference type="ARBA" id="ARBA00044633"/>
    </source>
</evidence>
<keyword evidence="3 7" id="KW-0028">Amino-acid biosynthesis</keyword>
<dbReference type="GO" id="GO:0003866">
    <property type="term" value="F:3-phosphoshikimate 1-carboxyvinyltransferase activity"/>
    <property type="evidence" value="ECO:0007669"/>
    <property type="project" value="UniProtKB-UniRule"/>
</dbReference>
<dbReference type="AlphaFoldDB" id="A0A0F6TQS1"/>